<dbReference type="AlphaFoldDB" id="A0A927MKN8"/>
<protein>
    <submittedName>
        <fullName evidence="1">Histidine ammonia-lyase</fullName>
    </submittedName>
</protein>
<dbReference type="Proteomes" id="UP000658225">
    <property type="component" value="Unassembled WGS sequence"/>
</dbReference>
<gene>
    <name evidence="1" type="ORF">H4683_003600</name>
</gene>
<evidence type="ECO:0000313" key="1">
    <source>
        <dbReference type="EMBL" id="MBE1556475.1"/>
    </source>
</evidence>
<evidence type="ECO:0000313" key="2">
    <source>
        <dbReference type="Proteomes" id="UP000658225"/>
    </source>
</evidence>
<accession>A0A927MKN8</accession>
<keyword evidence="2" id="KW-1185">Reference proteome</keyword>
<comment type="caution">
    <text evidence="1">The sequence shown here is derived from an EMBL/GenBank/DDBJ whole genome shotgun (WGS) entry which is preliminary data.</text>
</comment>
<name>A0A927MKN8_9BACL</name>
<proteinExistence type="predicted"/>
<sequence>MAPKTRVKYDKLREVVRPIDEDRIFTPDIEGIARYLLG</sequence>
<organism evidence="1 2">
    <name type="scientific">Sporosarcina limicola</name>
    <dbReference type="NCBI Taxonomy" id="34101"/>
    <lineage>
        <taxon>Bacteria</taxon>
        <taxon>Bacillati</taxon>
        <taxon>Bacillota</taxon>
        <taxon>Bacilli</taxon>
        <taxon>Bacillales</taxon>
        <taxon>Caryophanaceae</taxon>
        <taxon>Sporosarcina</taxon>
    </lineage>
</organism>
<reference evidence="1" key="1">
    <citation type="submission" date="2020-10" db="EMBL/GenBank/DDBJ databases">
        <title>Genomic Encyclopedia of Type Strains, Phase IV (KMG-IV): sequencing the most valuable type-strain genomes for metagenomic binning, comparative biology and taxonomic classification.</title>
        <authorList>
            <person name="Goeker M."/>
        </authorList>
    </citation>
    <scope>NUCLEOTIDE SEQUENCE</scope>
    <source>
        <strain evidence="1">DSM 13886</strain>
    </source>
</reference>
<dbReference type="EMBL" id="JADBEL010000027">
    <property type="protein sequence ID" value="MBE1556475.1"/>
    <property type="molecule type" value="Genomic_DNA"/>
</dbReference>
<dbReference type="Gene3D" id="1.20.200.10">
    <property type="entry name" value="Fumarase/aspartase (Central domain)"/>
    <property type="match status" value="1"/>
</dbReference>